<dbReference type="InterPro" id="IPR028082">
    <property type="entry name" value="Peripla_BP_I"/>
</dbReference>
<keyword evidence="2 4" id="KW-0732">Signal</keyword>
<dbReference type="Gene3D" id="3.40.50.2300">
    <property type="match status" value="2"/>
</dbReference>
<dbReference type="OrthoDB" id="7210494at2"/>
<dbReference type="AlphaFoldDB" id="A0A2M8IV03"/>
<keyword evidence="3" id="KW-0029">Amino-acid transport</keyword>
<evidence type="ECO:0000313" key="7">
    <source>
        <dbReference type="Proteomes" id="UP000231553"/>
    </source>
</evidence>
<proteinExistence type="inferred from homology"/>
<dbReference type="InterPro" id="IPR028081">
    <property type="entry name" value="Leu-bd"/>
</dbReference>
<dbReference type="GO" id="GO:0006865">
    <property type="term" value="P:amino acid transport"/>
    <property type="evidence" value="ECO:0007669"/>
    <property type="project" value="UniProtKB-KW"/>
</dbReference>
<reference evidence="6 7" key="1">
    <citation type="journal article" date="2018" name="Int. J. Syst. Evol. Microbiol.">
        <title>Pseudooceanicola lipolyticus sp. nov., a marine alphaproteobacterium, reclassification of Oceanicola flagellatus as Pseudooceanicola flagellatus comb. nov. and emended description of the genus Pseudooceanicola.</title>
        <authorList>
            <person name="Huang M.-M."/>
            <person name="Guo L.-L."/>
            <person name="Wu Y.-H."/>
            <person name="Lai Q.-L."/>
            <person name="Shao Z.-Z."/>
            <person name="Wang C.-S."/>
            <person name="Wu M."/>
            <person name="Xu X.-W."/>
        </authorList>
    </citation>
    <scope>NUCLEOTIDE SEQUENCE [LARGE SCALE GENOMIC DNA]</scope>
    <source>
        <strain evidence="6 7">157</strain>
    </source>
</reference>
<gene>
    <name evidence="6" type="ORF">CVM52_22705</name>
</gene>
<dbReference type="RefSeq" id="WP_100164648.1">
    <property type="nucleotide sequence ID" value="NZ_PGTB01000193.1"/>
</dbReference>
<dbReference type="PANTHER" id="PTHR30483">
    <property type="entry name" value="LEUCINE-SPECIFIC-BINDING PROTEIN"/>
    <property type="match status" value="1"/>
</dbReference>
<dbReference type="PANTHER" id="PTHR30483:SF6">
    <property type="entry name" value="PERIPLASMIC BINDING PROTEIN OF ABC TRANSPORTER FOR NATURAL AMINO ACIDS"/>
    <property type="match status" value="1"/>
</dbReference>
<evidence type="ECO:0000259" key="5">
    <source>
        <dbReference type="Pfam" id="PF13458"/>
    </source>
</evidence>
<dbReference type="Pfam" id="PF13458">
    <property type="entry name" value="Peripla_BP_6"/>
    <property type="match status" value="1"/>
</dbReference>
<feature type="domain" description="Leucine-binding protein" evidence="5">
    <location>
        <begin position="44"/>
        <end position="372"/>
    </location>
</feature>
<comment type="caution">
    <text evidence="6">The sequence shown here is derived from an EMBL/GenBank/DDBJ whole genome shotgun (WGS) entry which is preliminary data.</text>
</comment>
<protein>
    <submittedName>
        <fullName evidence="6">Penicillin-binding protein activator</fullName>
    </submittedName>
</protein>
<keyword evidence="3" id="KW-0813">Transport</keyword>
<dbReference type="InterPro" id="IPR051010">
    <property type="entry name" value="BCAA_transport"/>
</dbReference>
<dbReference type="SUPFAM" id="SSF53822">
    <property type="entry name" value="Periplasmic binding protein-like I"/>
    <property type="match status" value="1"/>
</dbReference>
<feature type="signal peptide" evidence="4">
    <location>
        <begin position="1"/>
        <end position="25"/>
    </location>
</feature>
<feature type="chain" id="PRO_5014876551" evidence="4">
    <location>
        <begin position="26"/>
        <end position="391"/>
    </location>
</feature>
<evidence type="ECO:0000256" key="4">
    <source>
        <dbReference type="SAM" id="SignalP"/>
    </source>
</evidence>
<comment type="similarity">
    <text evidence="1">Belongs to the leucine-binding protein family.</text>
</comment>
<name>A0A2M8IV03_9RHOB</name>
<evidence type="ECO:0000256" key="3">
    <source>
        <dbReference type="ARBA" id="ARBA00022970"/>
    </source>
</evidence>
<organism evidence="6 7">
    <name type="scientific">Pseudooceanicola lipolyticus</name>
    <dbReference type="NCBI Taxonomy" id="2029104"/>
    <lineage>
        <taxon>Bacteria</taxon>
        <taxon>Pseudomonadati</taxon>
        <taxon>Pseudomonadota</taxon>
        <taxon>Alphaproteobacteria</taxon>
        <taxon>Rhodobacterales</taxon>
        <taxon>Paracoccaceae</taxon>
        <taxon>Pseudooceanicola</taxon>
    </lineage>
</organism>
<accession>A0A2M8IV03</accession>
<dbReference type="CDD" id="cd06339">
    <property type="entry name" value="PBP1_YraM_LppC_lipoprotein-like"/>
    <property type="match status" value="1"/>
</dbReference>
<evidence type="ECO:0000313" key="6">
    <source>
        <dbReference type="EMBL" id="PJE34355.1"/>
    </source>
</evidence>
<keyword evidence="7" id="KW-1185">Reference proteome</keyword>
<sequence>MFAVFASARKAAIACLAVASALVLAACDTATIGGGGPSIDTSRPVPVALLVPRSSAQPGDAVLAQSLENAARLAVSDLQGVQVDLRVYDTGGNAALAAQAASQAVDDGAGIILGPVYAEAANAAGLAVRSRNVNLLSFSNNASIAGGNVFILGPTFANTATRLANFAAGRGKQSIVIVHSNDVAGQTGRDAFQSALVRTGSRVSGTVPYDLSQQAVIATVPTIRDTVQSAGADALFLTANTAGALPLLTQLLPEAGVSPDSVQYIGLTRWDIPPQTLELPGVQGGWFALPDPAKAAQFQARYQASFGDQPHPIGGLAYDGIAAIGALVGAGNADALTGAALTQAAGFQGVGGIFRLLPDGTNQRGLAVASIQNRQVVVIDPAPTNFAGPGL</sequence>
<evidence type="ECO:0000256" key="2">
    <source>
        <dbReference type="ARBA" id="ARBA00022729"/>
    </source>
</evidence>
<evidence type="ECO:0000256" key="1">
    <source>
        <dbReference type="ARBA" id="ARBA00010062"/>
    </source>
</evidence>
<dbReference type="Proteomes" id="UP000231553">
    <property type="component" value="Unassembled WGS sequence"/>
</dbReference>
<dbReference type="EMBL" id="PGTB01000193">
    <property type="protein sequence ID" value="PJE34355.1"/>
    <property type="molecule type" value="Genomic_DNA"/>
</dbReference>